<reference evidence="3" key="1">
    <citation type="submission" date="2025-08" db="UniProtKB">
        <authorList>
            <consortium name="RefSeq"/>
        </authorList>
    </citation>
    <scope>IDENTIFICATION</scope>
</reference>
<proteinExistence type="predicted"/>
<dbReference type="RefSeq" id="XP_029641907.1">
    <property type="nucleotide sequence ID" value="XM_029786047.1"/>
</dbReference>
<accession>A0A6P7SUG1</accession>
<feature type="domain" description="Mos1 transposase HTH" evidence="1">
    <location>
        <begin position="7"/>
        <end position="52"/>
    </location>
</feature>
<evidence type="ECO:0000313" key="3">
    <source>
        <dbReference type="RefSeq" id="XP_029641907.1"/>
    </source>
</evidence>
<dbReference type="PANTHER" id="PTHR46060">
    <property type="entry name" value="MARINER MOS1 TRANSPOSASE-LIKE PROTEIN"/>
    <property type="match status" value="1"/>
</dbReference>
<organism evidence="2 3">
    <name type="scientific">Octopus sinensis</name>
    <name type="common">East Asian common octopus</name>
    <dbReference type="NCBI Taxonomy" id="2607531"/>
    <lineage>
        <taxon>Eukaryota</taxon>
        <taxon>Metazoa</taxon>
        <taxon>Spiralia</taxon>
        <taxon>Lophotrochozoa</taxon>
        <taxon>Mollusca</taxon>
        <taxon>Cephalopoda</taxon>
        <taxon>Coleoidea</taxon>
        <taxon>Octopodiformes</taxon>
        <taxon>Octopoda</taxon>
        <taxon>Incirrata</taxon>
        <taxon>Octopodidae</taxon>
        <taxon>Octopus</taxon>
    </lineage>
</organism>
<dbReference type="AlphaFoldDB" id="A0A6P7SUG1"/>
<dbReference type="PANTHER" id="PTHR46060:SF1">
    <property type="entry name" value="MARINER MOS1 TRANSPOSASE-LIKE PROTEIN"/>
    <property type="match status" value="1"/>
</dbReference>
<dbReference type="InterPro" id="IPR041426">
    <property type="entry name" value="Mos1_HTH"/>
</dbReference>
<keyword evidence="2" id="KW-1185">Reference proteome</keyword>
<dbReference type="KEGG" id="osn:115216581"/>
<name>A0A6P7SUG1_9MOLL</name>
<dbReference type="Proteomes" id="UP000515154">
    <property type="component" value="Linkage group LG10"/>
</dbReference>
<dbReference type="Gene3D" id="1.10.10.1450">
    <property type="match status" value="1"/>
</dbReference>
<evidence type="ECO:0000313" key="2">
    <source>
        <dbReference type="Proteomes" id="UP000515154"/>
    </source>
</evidence>
<evidence type="ECO:0000259" key="1">
    <source>
        <dbReference type="Pfam" id="PF17906"/>
    </source>
</evidence>
<gene>
    <name evidence="3" type="primary">LOC115216581</name>
</gene>
<dbReference type="Pfam" id="PF17906">
    <property type="entry name" value="HTH_48"/>
    <property type="match status" value="1"/>
</dbReference>
<dbReference type="InterPro" id="IPR052709">
    <property type="entry name" value="Transposase-MT_Hybrid"/>
</dbReference>
<protein>
    <submittedName>
        <fullName evidence="3">Protein GVQW3-like</fullName>
    </submittedName>
</protein>
<sequence length="141" mass="15849">MTEHIAQRLCIKFCQKLDDMQAQTIEKIQKAFGDDATGETKIKEWYDQFKDGRISVDSEPRYGRSSTSKNDQMITKVRRIVYEDRRVTIEGIVAGAGISYGSIQSVHSAHVDKIFPVKQNAPLVRQASHSLDMGPGVFSQS</sequence>